<comment type="caution">
    <text evidence="1">The sequence shown here is derived from an EMBL/GenBank/DDBJ whole genome shotgun (WGS) entry which is preliminary data.</text>
</comment>
<protein>
    <submittedName>
        <fullName evidence="1">Uncharacterized protein</fullName>
    </submittedName>
</protein>
<keyword evidence="2" id="KW-1185">Reference proteome</keyword>
<dbReference type="RefSeq" id="WP_146944080.1">
    <property type="nucleotide sequence ID" value="NZ_BJYJ01000035.1"/>
</dbReference>
<evidence type="ECO:0000313" key="2">
    <source>
        <dbReference type="Proteomes" id="UP000321863"/>
    </source>
</evidence>
<dbReference type="EMBL" id="BJYJ01000035">
    <property type="protein sequence ID" value="GEN77892.1"/>
    <property type="molecule type" value="Genomic_DNA"/>
</dbReference>
<accession>A0A511YRS2</accession>
<organism evidence="1 2">
    <name type="scientific">Chryseobacterium hagamense</name>
    <dbReference type="NCBI Taxonomy" id="395935"/>
    <lineage>
        <taxon>Bacteria</taxon>
        <taxon>Pseudomonadati</taxon>
        <taxon>Bacteroidota</taxon>
        <taxon>Flavobacteriia</taxon>
        <taxon>Flavobacteriales</taxon>
        <taxon>Weeksellaceae</taxon>
        <taxon>Chryseobacterium group</taxon>
        <taxon>Chryseobacterium</taxon>
    </lineage>
</organism>
<reference evidence="1 2" key="1">
    <citation type="submission" date="2019-07" db="EMBL/GenBank/DDBJ databases">
        <title>Whole genome shotgun sequence of Chryseobacterium hagamense NBRC 105253.</title>
        <authorList>
            <person name="Hosoyama A."/>
            <person name="Uohara A."/>
            <person name="Ohji S."/>
            <person name="Ichikawa N."/>
        </authorList>
    </citation>
    <scope>NUCLEOTIDE SEQUENCE [LARGE SCALE GENOMIC DNA]</scope>
    <source>
        <strain evidence="1 2">NBRC 105253</strain>
    </source>
</reference>
<dbReference type="OrthoDB" id="1360584at2"/>
<dbReference type="Proteomes" id="UP000321863">
    <property type="component" value="Unassembled WGS sequence"/>
</dbReference>
<name>A0A511YRS2_9FLAO</name>
<dbReference type="AlphaFoldDB" id="A0A511YRS2"/>
<sequence>MIAEIEKFIEIQNNIDEILKNSPFKMSYIIEKSGIKKPTFFKKLKEKRFTPEELLVISKTIEVKQWRNETKEEILESLRKGEEDIKAGRTIPHEVWEAERNERMKRYRDEADRNIS</sequence>
<gene>
    <name evidence="1" type="ORF">CHA01nite_36320</name>
</gene>
<evidence type="ECO:0000313" key="1">
    <source>
        <dbReference type="EMBL" id="GEN77892.1"/>
    </source>
</evidence>
<proteinExistence type="predicted"/>